<keyword evidence="1" id="KW-0611">Plant defense</keyword>
<feature type="domain" description="Disease resistance protein At4g27190-like leucine-rich repeats" evidence="3">
    <location>
        <begin position="253"/>
        <end position="406"/>
    </location>
</feature>
<keyword evidence="2" id="KW-0812">Transmembrane</keyword>
<dbReference type="AlphaFoldDB" id="A0AA35YCP1"/>
<name>A0AA35YCP1_LACSI</name>
<evidence type="ECO:0000256" key="2">
    <source>
        <dbReference type="SAM" id="Phobius"/>
    </source>
</evidence>
<gene>
    <name evidence="4" type="ORF">LSALG_LOCUS10650</name>
</gene>
<dbReference type="InterPro" id="IPR057135">
    <property type="entry name" value="At4g27190-like_LRR"/>
</dbReference>
<keyword evidence="2" id="KW-1133">Transmembrane helix</keyword>
<dbReference type="Gene3D" id="3.80.10.10">
    <property type="entry name" value="Ribonuclease Inhibitor"/>
    <property type="match status" value="1"/>
</dbReference>
<dbReference type="InterPro" id="IPR050905">
    <property type="entry name" value="Plant_NBS-LRR"/>
</dbReference>
<feature type="transmembrane region" description="Helical" evidence="2">
    <location>
        <begin position="431"/>
        <end position="451"/>
    </location>
</feature>
<reference evidence="4" key="1">
    <citation type="submission" date="2023-04" db="EMBL/GenBank/DDBJ databases">
        <authorList>
            <person name="Vijverberg K."/>
            <person name="Xiong W."/>
            <person name="Schranz E."/>
        </authorList>
    </citation>
    <scope>NUCLEOTIDE SEQUENCE</scope>
</reference>
<dbReference type="Pfam" id="PF23247">
    <property type="entry name" value="LRR_RPS2"/>
    <property type="match status" value="2"/>
</dbReference>
<sequence>MRVDGKKAIRFTDNNHAELAEMPENLFALKVEFFDNSGKPMNIVFKKLKRFRISMGHALGDYTSFKKHSFENKLMLVTSKDELLESSMNELFEETQTLYLEVDGMKDLEEVLVEPKCVPQHSFNNLRVLDVFKCSNLKCLFTVPMVSGLTKLERLTVSECPVLDVLAYNDNGGDGVIKFQELKFLSLDKLPKLVGLCNTANVIELPELVELILDGLPNFTSIYPRNTSAISSISSNVSKNQPFLNKEMLVSKLEILRIRRMDKLKEIWPYQFSSSDEVNACMLTKIEVMECDNLVNLFPTNPMSLLGRLEELHVSECGSIEVLFNIDMSCVGEIEELSSNLRFIYVNGLGKLRELWSMKGECSFDILIRSFQAIEIIEIRSCERFVNVFMPTVSNSNVRTLMNVTIDGRRPCEETGRNIELLQNSQEVCDVIHLSISILMFTTLICMWLYIPSHLNVYL</sequence>
<dbReference type="PANTHER" id="PTHR33463">
    <property type="entry name" value="NB-ARC DOMAIN-CONTAINING PROTEIN-RELATED"/>
    <property type="match status" value="1"/>
</dbReference>
<dbReference type="InterPro" id="IPR032675">
    <property type="entry name" value="LRR_dom_sf"/>
</dbReference>
<evidence type="ECO:0000313" key="5">
    <source>
        <dbReference type="Proteomes" id="UP001177003"/>
    </source>
</evidence>
<keyword evidence="2" id="KW-0472">Membrane</keyword>
<keyword evidence="5" id="KW-1185">Reference proteome</keyword>
<evidence type="ECO:0000259" key="3">
    <source>
        <dbReference type="Pfam" id="PF23247"/>
    </source>
</evidence>
<protein>
    <recommendedName>
        <fullName evidence="3">Disease resistance protein At4g27190-like leucine-rich repeats domain-containing protein</fullName>
    </recommendedName>
</protein>
<accession>A0AA35YCP1</accession>
<dbReference type="PANTHER" id="PTHR33463:SF198">
    <property type="entry name" value="RPP4C3"/>
    <property type="match status" value="1"/>
</dbReference>
<evidence type="ECO:0000256" key="1">
    <source>
        <dbReference type="ARBA" id="ARBA00022821"/>
    </source>
</evidence>
<dbReference type="SUPFAM" id="SSF52058">
    <property type="entry name" value="L domain-like"/>
    <property type="match status" value="1"/>
</dbReference>
<proteinExistence type="predicted"/>
<organism evidence="4 5">
    <name type="scientific">Lactuca saligna</name>
    <name type="common">Willowleaf lettuce</name>
    <dbReference type="NCBI Taxonomy" id="75948"/>
    <lineage>
        <taxon>Eukaryota</taxon>
        <taxon>Viridiplantae</taxon>
        <taxon>Streptophyta</taxon>
        <taxon>Embryophyta</taxon>
        <taxon>Tracheophyta</taxon>
        <taxon>Spermatophyta</taxon>
        <taxon>Magnoliopsida</taxon>
        <taxon>eudicotyledons</taxon>
        <taxon>Gunneridae</taxon>
        <taxon>Pentapetalae</taxon>
        <taxon>asterids</taxon>
        <taxon>campanulids</taxon>
        <taxon>Asterales</taxon>
        <taxon>Asteraceae</taxon>
        <taxon>Cichorioideae</taxon>
        <taxon>Cichorieae</taxon>
        <taxon>Lactucinae</taxon>
        <taxon>Lactuca</taxon>
    </lineage>
</organism>
<dbReference type="Proteomes" id="UP001177003">
    <property type="component" value="Chromosome 2"/>
</dbReference>
<feature type="domain" description="Disease resistance protein At4g27190-like leucine-rich repeats" evidence="3">
    <location>
        <begin position="101"/>
        <end position="225"/>
    </location>
</feature>
<evidence type="ECO:0000313" key="4">
    <source>
        <dbReference type="EMBL" id="CAI9270332.1"/>
    </source>
</evidence>
<dbReference type="EMBL" id="OX465078">
    <property type="protein sequence ID" value="CAI9270332.1"/>
    <property type="molecule type" value="Genomic_DNA"/>
</dbReference>